<keyword evidence="3" id="KW-1185">Reference proteome</keyword>
<name>A0A250F8Y8_9FLAO</name>
<evidence type="ECO:0000313" key="3">
    <source>
        <dbReference type="Proteomes" id="UP000217276"/>
    </source>
</evidence>
<proteinExistence type="predicted"/>
<dbReference type="CDD" id="cd12105">
    <property type="entry name" value="HmuY"/>
    <property type="match status" value="1"/>
</dbReference>
<evidence type="ECO:0000256" key="1">
    <source>
        <dbReference type="SAM" id="MobiDB-lite"/>
    </source>
</evidence>
<protein>
    <recommendedName>
        <fullName evidence="4">Heme-binding HmuY-like protein</fullName>
    </recommendedName>
</protein>
<sequence>MKKIILSLSIAAFMFGACQKESEPEKKLPEGGGTQTNTTEQGTASGTLSVKPLTPITVQPEVGGPNQPNQVYIDLSTGKTTVIKRDTWHLAFYCGDDDFRVLINPAIAMSALEQETTDINKKVEEDKTILLNTDPTNPSPNHLVSRRLIDDPRGYLAPRNNEPGSGTAIAGVSAKDEENKVYLLSMGFAISDKTPVKGSVNILGAHKGWGKIRVLRENGKYKVMFVPRTAATAPAAVKTFTVAKNAAYNFVYLNLESGQMVQVEPKKNDWDLCYTAAVAWITNKDYDARSNVTLYPDLIINNIHGGTKVAHTKQFETTEKAYEAYQKIPLNIFWDTTVKGANFDANSYNRLGLGKSWRDLPNGGTIRQFWYVVRDGEGNHFKLIVRAMKNDAGERGYPTIEYQYVPKQ</sequence>
<dbReference type="Proteomes" id="UP000217276">
    <property type="component" value="Chromosome"/>
</dbReference>
<dbReference type="EMBL" id="CP022384">
    <property type="protein sequence ID" value="ATA81592.1"/>
    <property type="molecule type" value="Genomic_DNA"/>
</dbReference>
<dbReference type="Pfam" id="PF14064">
    <property type="entry name" value="HmuY"/>
    <property type="match status" value="2"/>
</dbReference>
<evidence type="ECO:0000313" key="2">
    <source>
        <dbReference type="EMBL" id="ATA81592.1"/>
    </source>
</evidence>
<evidence type="ECO:0008006" key="4">
    <source>
        <dbReference type="Google" id="ProtNLM"/>
    </source>
</evidence>
<gene>
    <name evidence="2" type="ORF">CGC53_04140</name>
</gene>
<dbReference type="AlphaFoldDB" id="A0A250F8Y8"/>
<feature type="region of interest" description="Disordered" evidence="1">
    <location>
        <begin position="22"/>
        <end position="48"/>
    </location>
</feature>
<dbReference type="RefSeq" id="WP_095913551.1">
    <property type="nucleotide sequence ID" value="NZ_CAUUPF010000003.1"/>
</dbReference>
<dbReference type="PROSITE" id="PS51257">
    <property type="entry name" value="PROKAR_LIPOPROTEIN"/>
    <property type="match status" value="1"/>
</dbReference>
<organism evidence="2 3">
    <name type="scientific">Capnocytophaga leadbetteri</name>
    <dbReference type="NCBI Taxonomy" id="327575"/>
    <lineage>
        <taxon>Bacteria</taxon>
        <taxon>Pseudomonadati</taxon>
        <taxon>Bacteroidota</taxon>
        <taxon>Flavobacteriia</taxon>
        <taxon>Flavobacteriales</taxon>
        <taxon>Flavobacteriaceae</taxon>
        <taxon>Capnocytophaga</taxon>
    </lineage>
</organism>
<dbReference type="InterPro" id="IPR025921">
    <property type="entry name" value="HmuY"/>
</dbReference>
<reference evidence="3" key="1">
    <citation type="submission" date="2017-06" db="EMBL/GenBank/DDBJ databases">
        <title>Capnocytophaga spp. assemblies.</title>
        <authorList>
            <person name="Gulvik C.A."/>
        </authorList>
    </citation>
    <scope>NUCLEOTIDE SEQUENCE [LARGE SCALE GENOMIC DNA]</scope>
    <source>
        <strain evidence="3">H6253</strain>
    </source>
</reference>
<dbReference type="KEGG" id="clk:CGC53_04140"/>
<accession>A0A250F8Y8</accession>